<comment type="caution">
    <text evidence="3">The sequence shown here is derived from an EMBL/GenBank/DDBJ whole genome shotgun (WGS) entry which is preliminary data.</text>
</comment>
<dbReference type="Gene3D" id="3.30.1330.60">
    <property type="entry name" value="OmpA-like domain"/>
    <property type="match status" value="1"/>
</dbReference>
<proteinExistence type="predicted"/>
<reference evidence="3 4" key="1">
    <citation type="submission" date="2021-07" db="EMBL/GenBank/DDBJ databases">
        <authorList>
            <person name="So Y."/>
        </authorList>
    </citation>
    <scope>NUCLEOTIDE SEQUENCE [LARGE SCALE GENOMIC DNA]</scope>
    <source>
        <strain evidence="3 4">HJA6</strain>
    </source>
</reference>
<dbReference type="Pfam" id="PF00691">
    <property type="entry name" value="OmpA"/>
    <property type="match status" value="1"/>
</dbReference>
<gene>
    <name evidence="3" type="ORF">KPL78_22785</name>
</gene>
<feature type="domain" description="OmpA-like" evidence="2">
    <location>
        <begin position="107"/>
        <end position="221"/>
    </location>
</feature>
<protein>
    <submittedName>
        <fullName evidence="3">OmpA family protein</fullName>
    </submittedName>
</protein>
<keyword evidence="1" id="KW-0472">Membrane</keyword>
<keyword evidence="4" id="KW-1185">Reference proteome</keyword>
<dbReference type="InterPro" id="IPR006665">
    <property type="entry name" value="OmpA-like"/>
</dbReference>
<sequence>MQPSVGRLGAAESRSGDSGVIGKAHAHWIADIWRSSRQSILATFAQIDAFRRWLHPHCQVPSDGFQRPCGLWWGGGRGAAKPLLGLTLALSLALPAHAEPPAFNCVGAEQIEDDVYSVPFARGSARLGDAARTPMDSILEVMSANPDRPACVLGHAGQEGGATTSIRLAAERARAVSQALVSRGVAAARLRSEARSAHFSPRVRAALPPSRTVTVIVLPAAAPAEASRDTQTP</sequence>
<accession>A0ABS7AEI0</accession>
<evidence type="ECO:0000259" key="2">
    <source>
        <dbReference type="PROSITE" id="PS51123"/>
    </source>
</evidence>
<evidence type="ECO:0000313" key="3">
    <source>
        <dbReference type="EMBL" id="MBW6400704.1"/>
    </source>
</evidence>
<dbReference type="EMBL" id="JAHYBZ010000008">
    <property type="protein sequence ID" value="MBW6400704.1"/>
    <property type="molecule type" value="Genomic_DNA"/>
</dbReference>
<evidence type="ECO:0000313" key="4">
    <source>
        <dbReference type="Proteomes" id="UP001196565"/>
    </source>
</evidence>
<organism evidence="3 4">
    <name type="scientific">Roseomonas alba</name>
    <dbReference type="NCBI Taxonomy" id="2846776"/>
    <lineage>
        <taxon>Bacteria</taxon>
        <taxon>Pseudomonadati</taxon>
        <taxon>Pseudomonadota</taxon>
        <taxon>Alphaproteobacteria</taxon>
        <taxon>Acetobacterales</taxon>
        <taxon>Roseomonadaceae</taxon>
        <taxon>Roseomonas</taxon>
    </lineage>
</organism>
<dbReference type="Proteomes" id="UP001196565">
    <property type="component" value="Unassembled WGS sequence"/>
</dbReference>
<name>A0ABS7AEI0_9PROT</name>
<evidence type="ECO:0000256" key="1">
    <source>
        <dbReference type="PROSITE-ProRule" id="PRU00473"/>
    </source>
</evidence>
<dbReference type="SUPFAM" id="SSF103088">
    <property type="entry name" value="OmpA-like"/>
    <property type="match status" value="1"/>
</dbReference>
<dbReference type="PROSITE" id="PS51123">
    <property type="entry name" value="OMPA_2"/>
    <property type="match status" value="1"/>
</dbReference>
<dbReference type="InterPro" id="IPR036737">
    <property type="entry name" value="OmpA-like_sf"/>
</dbReference>